<feature type="compositionally biased region" description="Polar residues" evidence="3">
    <location>
        <begin position="45"/>
        <end position="56"/>
    </location>
</feature>
<keyword evidence="1 2" id="KW-0238">DNA-binding</keyword>
<feature type="region of interest" description="Disordered" evidence="3">
    <location>
        <begin position="645"/>
        <end position="781"/>
    </location>
</feature>
<comment type="caution">
    <text evidence="5">The sequence shown here is derived from an EMBL/GenBank/DDBJ whole genome shotgun (WGS) entry which is preliminary data.</text>
</comment>
<feature type="compositionally biased region" description="Low complexity" evidence="3">
    <location>
        <begin position="748"/>
        <end position="757"/>
    </location>
</feature>
<protein>
    <recommendedName>
        <fullName evidence="4">NDT80 domain-containing protein</fullName>
    </recommendedName>
</protein>
<name>A0A1Y2GZJ9_9FUNG</name>
<dbReference type="GO" id="GO:0045944">
    <property type="term" value="P:positive regulation of transcription by RNA polymerase II"/>
    <property type="evidence" value="ECO:0007669"/>
    <property type="project" value="TreeGrafter"/>
</dbReference>
<gene>
    <name evidence="5" type="ORF">BCR41DRAFT_345718</name>
</gene>
<organism evidence="5 6">
    <name type="scientific">Lobosporangium transversale</name>
    <dbReference type="NCBI Taxonomy" id="64571"/>
    <lineage>
        <taxon>Eukaryota</taxon>
        <taxon>Fungi</taxon>
        <taxon>Fungi incertae sedis</taxon>
        <taxon>Mucoromycota</taxon>
        <taxon>Mortierellomycotina</taxon>
        <taxon>Mortierellomycetes</taxon>
        <taxon>Mortierellales</taxon>
        <taxon>Mortierellaceae</taxon>
        <taxon>Lobosporangium</taxon>
    </lineage>
</organism>
<evidence type="ECO:0000256" key="2">
    <source>
        <dbReference type="PROSITE-ProRule" id="PRU00850"/>
    </source>
</evidence>
<feature type="compositionally biased region" description="Low complexity" evidence="3">
    <location>
        <begin position="645"/>
        <end position="658"/>
    </location>
</feature>
<dbReference type="RefSeq" id="XP_021885399.1">
    <property type="nucleotide sequence ID" value="XM_022022778.1"/>
</dbReference>
<dbReference type="InParanoid" id="A0A1Y2GZJ9"/>
<feature type="compositionally biased region" description="Low complexity" evidence="3">
    <location>
        <begin position="138"/>
        <end position="153"/>
    </location>
</feature>
<proteinExistence type="predicted"/>
<feature type="compositionally biased region" description="Polar residues" evidence="3">
    <location>
        <begin position="698"/>
        <end position="709"/>
    </location>
</feature>
<dbReference type="Proteomes" id="UP000193648">
    <property type="component" value="Unassembled WGS sequence"/>
</dbReference>
<feature type="compositionally biased region" description="Polar residues" evidence="3">
    <location>
        <begin position="233"/>
        <end position="254"/>
    </location>
</feature>
<feature type="compositionally biased region" description="Low complexity" evidence="3">
    <location>
        <begin position="220"/>
        <end position="230"/>
    </location>
</feature>
<feature type="region of interest" description="Disordered" evidence="3">
    <location>
        <begin position="1"/>
        <end position="311"/>
    </location>
</feature>
<feature type="DNA-binding region" description="NDT80" evidence="2">
    <location>
        <begin position="280"/>
        <end position="518"/>
    </location>
</feature>
<evidence type="ECO:0000313" key="5">
    <source>
        <dbReference type="EMBL" id="ORZ27696.1"/>
    </source>
</evidence>
<reference evidence="5 6" key="1">
    <citation type="submission" date="2016-07" db="EMBL/GenBank/DDBJ databases">
        <title>Pervasive Adenine N6-methylation of Active Genes in Fungi.</title>
        <authorList>
            <consortium name="DOE Joint Genome Institute"/>
            <person name="Mondo S.J."/>
            <person name="Dannebaum R.O."/>
            <person name="Kuo R.C."/>
            <person name="Labutti K."/>
            <person name="Haridas S."/>
            <person name="Kuo A."/>
            <person name="Salamov A."/>
            <person name="Ahrendt S.R."/>
            <person name="Lipzen A."/>
            <person name="Sullivan W."/>
            <person name="Andreopoulos W.B."/>
            <person name="Clum A."/>
            <person name="Lindquist E."/>
            <person name="Daum C."/>
            <person name="Ramamoorthy G.K."/>
            <person name="Gryganskyi A."/>
            <person name="Culley D."/>
            <person name="Magnuson J.K."/>
            <person name="James T.Y."/>
            <person name="O'Malley M.A."/>
            <person name="Stajich J.E."/>
            <person name="Spatafora J.W."/>
            <person name="Visel A."/>
            <person name="Grigoriev I.V."/>
        </authorList>
    </citation>
    <scope>NUCLEOTIDE SEQUENCE [LARGE SCALE GENOMIC DNA]</scope>
    <source>
        <strain evidence="5 6">NRRL 3116</strain>
    </source>
</reference>
<sequence>MTTTSPLVNLTELAKDRSSMSGSVISKQHTEYSERSEPRSMPMDYTSNGHGSYSTRHQSHYQDHAGAHPSDYYNQQHYANGHSHHSSSSSHYPHSSNSSHLPPPIQTVPFANQSNGSNGNNDPVYATQHGHAQSVHNSFVSPTSSASSSHLSSNGAHTYHQQSHEYDYPPSQHHAYHTHDSSYPQDHHQHPLSPSNEANGHHFYNGHPAPSGKVDGGNGSYSSSASSSHYSRNHTYNTSAHGYSNSNAHYQSHGSIDGAPSEGYGAGVGNGQDGMLGNGSTKSDSSSMVYSTSAPSPSMGHSRPKRRSEMLAHQESPYFSPALQHYNLYSVDQSMSYNIKIAAKIDRGFFLAANDWTCYRRNYFQLSAAFSISGLDPAIHPEVPCLLDRNGELLSVRAFSVCIGARIQSGDKVIELVQHTPKRDKGPQITPRPTLIRAGGDLSLNSSGSNPNVVTFERVQFKTATANNGKRRAAQQYYQVHVDLFAELDNGDLVLVATSVSAPLVVRGRSPGHYADNDDTPMENVHGGDARHHYRNDSISSGGGGGVGPLGSPASPGEYPYYSNYGYGSSYPYQSLGSASHLAAQSHESSYYDRKNNESYPASPLSPAGLHPGEPMSPDMYSPSGFVGRDSPSYSRFAQMSNHHSGTYSQYSSSYGSQSHHDMYRDQEHETQMAGLRIHSPTSPMPSSTAASPSVTPRRQSFSSSLISKNTERGFGGSTTRKSRSISLSGTTTTTTVSKLSVNKARPVRTVPVTPTRDLGGKSSHGYSKDRIPESLMEEQH</sequence>
<dbReference type="OrthoDB" id="2288358at2759"/>
<dbReference type="InterPro" id="IPR024061">
    <property type="entry name" value="NDT80_DNA-bd_dom"/>
</dbReference>
<feature type="compositionally biased region" description="Polar residues" evidence="3">
    <location>
        <begin position="278"/>
        <end position="296"/>
    </location>
</feature>
<dbReference type="Pfam" id="PF05224">
    <property type="entry name" value="NDT80_PhoG"/>
    <property type="match status" value="1"/>
</dbReference>
<dbReference type="PROSITE" id="PS51517">
    <property type="entry name" value="NDT80"/>
    <property type="match status" value="1"/>
</dbReference>
<accession>A0A1Y2GZJ9</accession>
<dbReference type="EMBL" id="MCFF01000003">
    <property type="protein sequence ID" value="ORZ27696.1"/>
    <property type="molecule type" value="Genomic_DNA"/>
</dbReference>
<dbReference type="GeneID" id="33564622"/>
<feature type="compositionally biased region" description="Basic and acidic residues" evidence="3">
    <location>
        <begin position="767"/>
        <end position="781"/>
    </location>
</feature>
<dbReference type="GO" id="GO:0051321">
    <property type="term" value="P:meiotic cell cycle"/>
    <property type="evidence" value="ECO:0007669"/>
    <property type="project" value="TreeGrafter"/>
</dbReference>
<dbReference type="GO" id="GO:0003700">
    <property type="term" value="F:DNA-binding transcription factor activity"/>
    <property type="evidence" value="ECO:0007669"/>
    <property type="project" value="UniProtKB-UniRule"/>
</dbReference>
<evidence type="ECO:0000259" key="4">
    <source>
        <dbReference type="PROSITE" id="PS51517"/>
    </source>
</evidence>
<dbReference type="PANTHER" id="PTHR35144">
    <property type="entry name" value="MEIOSIS-SPECIFIC TRANSCRIPTION FACTOR NDT80"/>
    <property type="match status" value="1"/>
</dbReference>
<feature type="region of interest" description="Disordered" evidence="3">
    <location>
        <begin position="589"/>
        <end position="627"/>
    </location>
</feature>
<dbReference type="InterPro" id="IPR052605">
    <property type="entry name" value="Fungal_trans_regulator"/>
</dbReference>
<feature type="compositionally biased region" description="Low complexity" evidence="3">
    <location>
        <begin position="680"/>
        <end position="697"/>
    </location>
</feature>
<keyword evidence="6" id="KW-1185">Reference proteome</keyword>
<dbReference type="GO" id="GO:0000228">
    <property type="term" value="C:nuclear chromosome"/>
    <property type="evidence" value="ECO:0007669"/>
    <property type="project" value="TreeGrafter"/>
</dbReference>
<dbReference type="InterPro" id="IPR008967">
    <property type="entry name" value="p53-like_TF_DNA-bd_sf"/>
</dbReference>
<feature type="compositionally biased region" description="Polar residues" evidence="3">
    <location>
        <begin position="109"/>
        <end position="121"/>
    </location>
</feature>
<dbReference type="GO" id="GO:0003677">
    <property type="term" value="F:DNA binding"/>
    <property type="evidence" value="ECO:0007669"/>
    <property type="project" value="UniProtKB-KW"/>
</dbReference>
<feature type="compositionally biased region" description="Low complexity" evidence="3">
    <location>
        <begin position="86"/>
        <end position="100"/>
    </location>
</feature>
<feature type="compositionally biased region" description="Gly residues" evidence="3">
    <location>
        <begin position="264"/>
        <end position="277"/>
    </location>
</feature>
<dbReference type="Gene3D" id="2.60.40.1390">
    <property type="entry name" value="NDT80 DNA-binding domain"/>
    <property type="match status" value="1"/>
</dbReference>
<feature type="region of interest" description="Disordered" evidence="3">
    <location>
        <begin position="507"/>
        <end position="551"/>
    </location>
</feature>
<evidence type="ECO:0000256" key="1">
    <source>
        <dbReference type="ARBA" id="ARBA00023125"/>
    </source>
</evidence>
<evidence type="ECO:0000256" key="3">
    <source>
        <dbReference type="SAM" id="MobiDB-lite"/>
    </source>
</evidence>
<feature type="compositionally biased region" description="Basic and acidic residues" evidence="3">
    <location>
        <begin position="659"/>
        <end position="671"/>
    </location>
</feature>
<feature type="domain" description="NDT80" evidence="4">
    <location>
        <begin position="280"/>
        <end position="518"/>
    </location>
</feature>
<feature type="compositionally biased region" description="Basic and acidic residues" evidence="3">
    <location>
        <begin position="28"/>
        <end position="38"/>
    </location>
</feature>
<dbReference type="InterPro" id="IPR037141">
    <property type="entry name" value="NDT80_DNA-bd_dom_sf"/>
</dbReference>
<evidence type="ECO:0000313" key="6">
    <source>
        <dbReference type="Proteomes" id="UP000193648"/>
    </source>
</evidence>
<dbReference type="PANTHER" id="PTHR35144:SF2">
    <property type="entry name" value="MEIOSIS-SPECIFIC TRANSCRIPTION FACTOR NDT80"/>
    <property type="match status" value="1"/>
</dbReference>
<dbReference type="AlphaFoldDB" id="A0A1Y2GZJ9"/>
<feature type="compositionally biased region" description="Basic and acidic residues" evidence="3">
    <location>
        <begin position="177"/>
        <end position="189"/>
    </location>
</feature>
<dbReference type="SUPFAM" id="SSF49417">
    <property type="entry name" value="p53-like transcription factors"/>
    <property type="match status" value="1"/>
</dbReference>